<feature type="domain" description="Fucosyltransferase C-terminal" evidence="7">
    <location>
        <begin position="217"/>
        <end position="412"/>
    </location>
</feature>
<evidence type="ECO:0000313" key="9">
    <source>
        <dbReference type="EMBL" id="PLW42000.1"/>
    </source>
</evidence>
<dbReference type="GO" id="GO:0008417">
    <property type="term" value="F:fucosyltransferase activity"/>
    <property type="evidence" value="ECO:0007669"/>
    <property type="project" value="InterPro"/>
</dbReference>
<dbReference type="PANTHER" id="PTHR11929:SF220">
    <property type="entry name" value="FUCOSYLTRANSFERASE"/>
    <property type="match status" value="1"/>
</dbReference>
<dbReference type="GO" id="GO:0032580">
    <property type="term" value="C:Golgi cisterna membrane"/>
    <property type="evidence" value="ECO:0007669"/>
    <property type="project" value="UniProtKB-SubCell"/>
</dbReference>
<dbReference type="EMBL" id="PGCI01001066">
    <property type="protein sequence ID" value="PLW08408.1"/>
    <property type="molecule type" value="Genomic_DNA"/>
</dbReference>
<organism evidence="8 10">
    <name type="scientific">Puccinia coronata f. sp. avenae</name>
    <dbReference type="NCBI Taxonomy" id="200324"/>
    <lineage>
        <taxon>Eukaryota</taxon>
        <taxon>Fungi</taxon>
        <taxon>Dikarya</taxon>
        <taxon>Basidiomycota</taxon>
        <taxon>Pucciniomycotina</taxon>
        <taxon>Pucciniomycetes</taxon>
        <taxon>Pucciniales</taxon>
        <taxon>Pucciniaceae</taxon>
        <taxon>Puccinia</taxon>
    </lineage>
</organism>
<comment type="pathway">
    <text evidence="1">Protein modification; protein glycosylation.</text>
</comment>
<dbReference type="UniPathway" id="UPA00378"/>
<comment type="caution">
    <text evidence="8">The sequence shown here is derived from an EMBL/GenBank/DDBJ whole genome shotgun (WGS) entry which is preliminary data.</text>
</comment>
<keyword evidence="5" id="KW-0472">Membrane</keyword>
<keyword evidence="5" id="KW-0812">Transmembrane</keyword>
<evidence type="ECO:0000259" key="7">
    <source>
        <dbReference type="Pfam" id="PF00852"/>
    </source>
</evidence>
<protein>
    <recommendedName>
        <fullName evidence="5">Fucosyltransferase</fullName>
        <ecNumber evidence="5">2.4.1.-</ecNumber>
    </recommendedName>
</protein>
<dbReference type="Pfam" id="PF00852">
    <property type="entry name" value="Glyco_transf_10"/>
    <property type="match status" value="1"/>
</dbReference>
<keyword evidence="5" id="KW-1133">Transmembrane helix</keyword>
<dbReference type="EMBL" id="PGCI01000083">
    <property type="protein sequence ID" value="PLW42000.1"/>
    <property type="molecule type" value="Genomic_DNA"/>
</dbReference>
<sequence>MPSCAPRSFFLTIAIAIAEQGLALDCGTQRMSTRPMYLERRRLRAFCLATLLIVMIFYVLSASRNAQQVNRKNLQPIKANRTSLQSITTTRLEPIKIYFKAIRRKRQVECDTPVEIVADEAEAQVVLWSSATVGVNISEYDGETLRRQKPGQLHGFWSLENAEYYPEIKKAREDLAADHPRAFDFEVTYKTSSDVPILYAYSFFDFRKVALPFESRRQDKIAAAFISNCSPMNNRTKILQNLMDLLPGQIDSFGRCLNNTRSDQVIQELNLNPVIPGQEHPNLSLWEEKIRIIGRYKFTIAFENANEEDYVTEKYYQALSEGSIPIHLGLTTDQFQKFKPSPNSALNVADFDTIEELANRIKQLSNDRTSYESMLNWKNQTFPQQFDEILGWGKVSEACRIAKLLRKQWRNPHALKQERYDSFYRRLNLTIS</sequence>
<feature type="transmembrane region" description="Helical" evidence="5">
    <location>
        <begin position="43"/>
        <end position="62"/>
    </location>
</feature>
<keyword evidence="4 5" id="KW-0808">Transferase</keyword>
<keyword evidence="5" id="KW-0333">Golgi apparatus</keyword>
<dbReference type="SUPFAM" id="SSF53756">
    <property type="entry name" value="UDP-Glycosyltransferase/glycogen phosphorylase"/>
    <property type="match status" value="1"/>
</dbReference>
<keyword evidence="6" id="KW-0732">Signal</keyword>
<evidence type="ECO:0000256" key="6">
    <source>
        <dbReference type="SAM" id="SignalP"/>
    </source>
</evidence>
<evidence type="ECO:0000313" key="8">
    <source>
        <dbReference type="EMBL" id="PLW08408.1"/>
    </source>
</evidence>
<dbReference type="InterPro" id="IPR055270">
    <property type="entry name" value="Glyco_tran_10_C"/>
</dbReference>
<dbReference type="InterPro" id="IPR001503">
    <property type="entry name" value="Glyco_trans_10"/>
</dbReference>
<evidence type="ECO:0000256" key="3">
    <source>
        <dbReference type="ARBA" id="ARBA00022676"/>
    </source>
</evidence>
<dbReference type="EC" id="2.4.1.-" evidence="5"/>
<dbReference type="Gene3D" id="3.40.50.11660">
    <property type="entry name" value="Glycosyl transferase family 10, C-terminal domain"/>
    <property type="match status" value="1"/>
</dbReference>
<feature type="signal peptide" evidence="6">
    <location>
        <begin position="1"/>
        <end position="23"/>
    </location>
</feature>
<gene>
    <name evidence="9" type="ORF">PCASD_10073</name>
    <name evidence="8" type="ORF">PCASD_20350</name>
</gene>
<proteinExistence type="inferred from homology"/>
<evidence type="ECO:0000256" key="1">
    <source>
        <dbReference type="ARBA" id="ARBA00004922"/>
    </source>
</evidence>
<comment type="subcellular location">
    <subcellularLocation>
        <location evidence="5">Golgi apparatus</location>
        <location evidence="5">Golgi stack membrane</location>
        <topology evidence="5">Single-pass type II membrane protein</topology>
    </subcellularLocation>
</comment>
<dbReference type="PANTHER" id="PTHR11929">
    <property type="entry name" value="ALPHA- 1,3 -FUCOSYLTRANSFERASE"/>
    <property type="match status" value="1"/>
</dbReference>
<feature type="chain" id="PRO_5014563111" description="Fucosyltransferase" evidence="6">
    <location>
        <begin position="24"/>
        <end position="432"/>
    </location>
</feature>
<comment type="similarity">
    <text evidence="2 5">Belongs to the glycosyltransferase 10 family.</text>
</comment>
<evidence type="ECO:0000313" key="10">
    <source>
        <dbReference type="Proteomes" id="UP000235392"/>
    </source>
</evidence>
<evidence type="ECO:0000256" key="4">
    <source>
        <dbReference type="ARBA" id="ARBA00022679"/>
    </source>
</evidence>
<reference evidence="8 10" key="1">
    <citation type="submission" date="2017-11" db="EMBL/GenBank/DDBJ databases">
        <title>De novo assembly and phasing of dikaryotic genomes from two isolates of Puccinia coronata f. sp. avenae, the causal agent of oat crown rust.</title>
        <authorList>
            <person name="Miller M.E."/>
            <person name="Zhang Y."/>
            <person name="Omidvar V."/>
            <person name="Sperschneider J."/>
            <person name="Schwessinger B."/>
            <person name="Raley C."/>
            <person name="Palmer J.M."/>
            <person name="Garnica D."/>
            <person name="Upadhyaya N."/>
            <person name="Rathjen J."/>
            <person name="Taylor J.M."/>
            <person name="Park R.F."/>
            <person name="Dodds P.N."/>
            <person name="Hirsch C.D."/>
            <person name="Kianian S.F."/>
            <person name="Figueroa M."/>
        </authorList>
    </citation>
    <scope>NUCLEOTIDE SEQUENCE [LARGE SCALE GENOMIC DNA]</scope>
    <source>
        <strain evidence="8">12SD80</strain>
    </source>
</reference>
<evidence type="ECO:0000256" key="5">
    <source>
        <dbReference type="RuleBase" id="RU003832"/>
    </source>
</evidence>
<accession>A0A2N5S5A2</accession>
<dbReference type="InterPro" id="IPR038577">
    <property type="entry name" value="GT10-like_C_sf"/>
</dbReference>
<keyword evidence="3 5" id="KW-0328">Glycosyltransferase</keyword>
<evidence type="ECO:0000256" key="2">
    <source>
        <dbReference type="ARBA" id="ARBA00008919"/>
    </source>
</evidence>
<dbReference type="Proteomes" id="UP000235392">
    <property type="component" value="Unassembled WGS sequence"/>
</dbReference>
<name>A0A2N5S5A2_9BASI</name>
<dbReference type="AlphaFoldDB" id="A0A2N5S5A2"/>